<dbReference type="InterPro" id="IPR036388">
    <property type="entry name" value="WH-like_DNA-bd_sf"/>
</dbReference>
<dbReference type="GO" id="GO:0003677">
    <property type="term" value="F:DNA binding"/>
    <property type="evidence" value="ECO:0007669"/>
    <property type="project" value="UniProtKB-KW"/>
</dbReference>
<dbReference type="EMBL" id="CP064942">
    <property type="protein sequence ID" value="QPH52419.1"/>
    <property type="molecule type" value="Genomic_DNA"/>
</dbReference>
<dbReference type="SMART" id="SM00421">
    <property type="entry name" value="HTH_LUXR"/>
    <property type="match status" value="1"/>
</dbReference>
<dbReference type="AlphaFoldDB" id="A0A7S9LNR3"/>
<evidence type="ECO:0000256" key="2">
    <source>
        <dbReference type="ARBA" id="ARBA00023125"/>
    </source>
</evidence>
<dbReference type="PROSITE" id="PS50043">
    <property type="entry name" value="HTH_LUXR_2"/>
    <property type="match status" value="1"/>
</dbReference>
<dbReference type="PROSITE" id="PS00622">
    <property type="entry name" value="HTH_LUXR_1"/>
    <property type="match status" value="1"/>
</dbReference>
<dbReference type="InterPro" id="IPR005143">
    <property type="entry name" value="TF_LuxR_autoind-bd_dom"/>
</dbReference>
<evidence type="ECO:0000313" key="6">
    <source>
        <dbReference type="Proteomes" id="UP000594800"/>
    </source>
</evidence>
<keyword evidence="6" id="KW-1185">Reference proteome</keyword>
<evidence type="ECO:0000259" key="4">
    <source>
        <dbReference type="PROSITE" id="PS50043"/>
    </source>
</evidence>
<protein>
    <submittedName>
        <fullName evidence="5">LuxR family transcriptional regulator</fullName>
    </submittedName>
</protein>
<keyword evidence="2" id="KW-0238">DNA-binding</keyword>
<keyword evidence="3" id="KW-0804">Transcription</keyword>
<dbReference type="Gene3D" id="3.30.450.80">
    <property type="entry name" value="Transcription factor LuxR-like, autoinducer-binding domain"/>
    <property type="match status" value="1"/>
</dbReference>
<feature type="domain" description="HTH luxR-type" evidence="4">
    <location>
        <begin position="156"/>
        <end position="221"/>
    </location>
</feature>
<evidence type="ECO:0000313" key="5">
    <source>
        <dbReference type="EMBL" id="QPH52419.1"/>
    </source>
</evidence>
<reference evidence="5 6" key="1">
    <citation type="submission" date="2020-11" db="EMBL/GenBank/DDBJ databases">
        <title>Description of Pontivivens ytuae sp. nov. isolated from deep sea sediment of Mariana Trench.</title>
        <authorList>
            <person name="Wang Z."/>
            <person name="Sun Q.-L."/>
            <person name="Xu X.-D."/>
            <person name="Tang Y.-Z."/>
            <person name="Zhang J."/>
        </authorList>
    </citation>
    <scope>NUCLEOTIDE SEQUENCE [LARGE SCALE GENOMIC DNA]</scope>
    <source>
        <strain evidence="5 6">MT2928</strain>
    </source>
</reference>
<accession>A0A7S9LNR3</accession>
<dbReference type="SUPFAM" id="SSF46894">
    <property type="entry name" value="C-terminal effector domain of the bipartite response regulators"/>
    <property type="match status" value="1"/>
</dbReference>
<name>A0A7S9LNR3_9RHOB</name>
<organism evidence="5 6">
    <name type="scientific">Pontivivens ytuae</name>
    <dbReference type="NCBI Taxonomy" id="2789856"/>
    <lineage>
        <taxon>Bacteria</taxon>
        <taxon>Pseudomonadati</taxon>
        <taxon>Pseudomonadota</taxon>
        <taxon>Alphaproteobacteria</taxon>
        <taxon>Rhodobacterales</taxon>
        <taxon>Paracoccaceae</taxon>
        <taxon>Pontivivens</taxon>
    </lineage>
</organism>
<dbReference type="PANTHER" id="PTHR44688:SF16">
    <property type="entry name" value="DNA-BINDING TRANSCRIPTIONAL ACTIVATOR DEVR_DOSR"/>
    <property type="match status" value="1"/>
</dbReference>
<dbReference type="PRINTS" id="PR00038">
    <property type="entry name" value="HTHLUXR"/>
</dbReference>
<dbReference type="CDD" id="cd06170">
    <property type="entry name" value="LuxR_C_like"/>
    <property type="match status" value="1"/>
</dbReference>
<dbReference type="PANTHER" id="PTHR44688">
    <property type="entry name" value="DNA-BINDING TRANSCRIPTIONAL ACTIVATOR DEVR_DOSR"/>
    <property type="match status" value="1"/>
</dbReference>
<dbReference type="Pfam" id="PF03472">
    <property type="entry name" value="Autoind_bind"/>
    <property type="match status" value="1"/>
</dbReference>
<proteinExistence type="predicted"/>
<dbReference type="InterPro" id="IPR016032">
    <property type="entry name" value="Sig_transdc_resp-reg_C-effctor"/>
</dbReference>
<dbReference type="InterPro" id="IPR036693">
    <property type="entry name" value="TF_LuxR_autoind-bd_dom_sf"/>
</dbReference>
<keyword evidence="1" id="KW-0805">Transcription regulation</keyword>
<dbReference type="GO" id="GO:0006355">
    <property type="term" value="P:regulation of DNA-templated transcription"/>
    <property type="evidence" value="ECO:0007669"/>
    <property type="project" value="InterPro"/>
</dbReference>
<evidence type="ECO:0000256" key="3">
    <source>
        <dbReference type="ARBA" id="ARBA00023163"/>
    </source>
</evidence>
<dbReference type="Gene3D" id="1.10.10.10">
    <property type="entry name" value="Winged helix-like DNA-binding domain superfamily/Winged helix DNA-binding domain"/>
    <property type="match status" value="1"/>
</dbReference>
<dbReference type="Pfam" id="PF00196">
    <property type="entry name" value="GerE"/>
    <property type="match status" value="1"/>
</dbReference>
<dbReference type="RefSeq" id="WP_196101633.1">
    <property type="nucleotide sequence ID" value="NZ_CP064942.1"/>
</dbReference>
<dbReference type="InterPro" id="IPR000792">
    <property type="entry name" value="Tscrpt_reg_LuxR_C"/>
</dbReference>
<sequence length="231" mass="26230">MIERIADLWQITLDFLHSCGIARVSYHHFEANEALDVTISADGFPDDWVCHYIEDELYKVDPIPAFTRRVARPFMWTDTPQLAELTEQQEGYLKELSNWGIGNGLAMRVYGPGMRDGYVGLGFASDAPIPTAEQVVELQMACQLSHQRFCEITEQRRLEPFDLSPREREVLTWVARGKSNSVISQILNISRHTVDTHLRHVFSKLDVTDRTSAAIIGVGSSLIQREARLIT</sequence>
<dbReference type="Proteomes" id="UP000594800">
    <property type="component" value="Chromosome"/>
</dbReference>
<evidence type="ECO:0000256" key="1">
    <source>
        <dbReference type="ARBA" id="ARBA00023015"/>
    </source>
</evidence>
<dbReference type="SUPFAM" id="SSF75516">
    <property type="entry name" value="Pheromone-binding domain of LuxR-like quorum-sensing transcription factors"/>
    <property type="match status" value="1"/>
</dbReference>
<gene>
    <name evidence="5" type="ORF">I0K15_11340</name>
</gene>
<dbReference type="KEGG" id="poz:I0K15_11340"/>